<dbReference type="EMBL" id="CM007906">
    <property type="protein sequence ID" value="OTF86158.1"/>
    <property type="molecule type" value="Genomic_DNA"/>
</dbReference>
<proteinExistence type="predicted"/>
<reference evidence="3" key="2">
    <citation type="submission" date="2017-02" db="EMBL/GenBank/DDBJ databases">
        <title>Sunflower complete genome.</title>
        <authorList>
            <person name="Langlade N."/>
            <person name="Munos S."/>
        </authorList>
    </citation>
    <scope>NUCLEOTIDE SEQUENCE [LARGE SCALE GENOMIC DNA]</scope>
    <source>
        <tissue evidence="3">Leaves</tissue>
    </source>
</reference>
<dbReference type="AlphaFoldDB" id="A0A251RNT5"/>
<evidence type="ECO:0000313" key="2">
    <source>
        <dbReference type="EMBL" id="KAF5805051.1"/>
    </source>
</evidence>
<organism evidence="3 4">
    <name type="scientific">Helianthus annuus</name>
    <name type="common">Common sunflower</name>
    <dbReference type="NCBI Taxonomy" id="4232"/>
    <lineage>
        <taxon>Eukaryota</taxon>
        <taxon>Viridiplantae</taxon>
        <taxon>Streptophyta</taxon>
        <taxon>Embryophyta</taxon>
        <taxon>Tracheophyta</taxon>
        <taxon>Spermatophyta</taxon>
        <taxon>Magnoliopsida</taxon>
        <taxon>eudicotyledons</taxon>
        <taxon>Gunneridae</taxon>
        <taxon>Pentapetalae</taxon>
        <taxon>asterids</taxon>
        <taxon>campanulids</taxon>
        <taxon>Asterales</taxon>
        <taxon>Asteraceae</taxon>
        <taxon>Asteroideae</taxon>
        <taxon>Heliantheae alliance</taxon>
        <taxon>Heliantheae</taxon>
        <taxon>Helianthus</taxon>
    </lineage>
</organism>
<dbReference type="Gramene" id="mRNA:HanXRQr2_Chr05g0204461">
    <property type="protein sequence ID" value="mRNA:HanXRQr2_Chr05g0204461"/>
    <property type="gene ID" value="HanXRQr2_Chr05g0204461"/>
</dbReference>
<reference evidence="2" key="3">
    <citation type="submission" date="2020-06" db="EMBL/GenBank/DDBJ databases">
        <title>Helianthus annuus Genome sequencing and assembly Release 2.</title>
        <authorList>
            <person name="Gouzy J."/>
            <person name="Langlade N."/>
            <person name="Munos S."/>
        </authorList>
    </citation>
    <scope>NUCLEOTIDE SEQUENCE</scope>
    <source>
        <tissue evidence="2">Leaves</tissue>
    </source>
</reference>
<evidence type="ECO:0000313" key="4">
    <source>
        <dbReference type="Proteomes" id="UP000215914"/>
    </source>
</evidence>
<accession>A0A251RNT5</accession>
<dbReference type="GO" id="GO:0009055">
    <property type="term" value="F:electron transfer activity"/>
    <property type="evidence" value="ECO:0007669"/>
    <property type="project" value="InterPro"/>
</dbReference>
<dbReference type="InterPro" id="IPR003245">
    <property type="entry name" value="Phytocyanin_dom"/>
</dbReference>
<dbReference type="EMBL" id="MNCJ02000320">
    <property type="protein sequence ID" value="KAF5805051.1"/>
    <property type="molecule type" value="Genomic_DNA"/>
</dbReference>
<dbReference type="GO" id="GO:0005886">
    <property type="term" value="C:plasma membrane"/>
    <property type="evidence" value="ECO:0000318"/>
    <property type="project" value="GO_Central"/>
</dbReference>
<keyword evidence="4" id="KW-1185">Reference proteome</keyword>
<protein>
    <submittedName>
        <fullName evidence="2">Phytocyanin domain, cupredoxin</fullName>
    </submittedName>
    <submittedName>
        <fullName evidence="3">Putative cupredoxin</fullName>
    </submittedName>
</protein>
<dbReference type="InParanoid" id="A0A251RNT5"/>
<dbReference type="Pfam" id="PF02298">
    <property type="entry name" value="Cu_bind_like"/>
    <property type="match status" value="1"/>
</dbReference>
<dbReference type="PROSITE" id="PS51485">
    <property type="entry name" value="PHYTOCYANIN"/>
    <property type="match status" value="1"/>
</dbReference>
<name>A0A251RNT5_HELAN</name>
<reference evidence="2 4" key="1">
    <citation type="journal article" date="2017" name="Nature">
        <title>The sunflower genome provides insights into oil metabolism, flowering and Asterid evolution.</title>
        <authorList>
            <person name="Badouin H."/>
            <person name="Gouzy J."/>
            <person name="Grassa C.J."/>
            <person name="Murat F."/>
            <person name="Staton S.E."/>
            <person name="Cottret L."/>
            <person name="Lelandais-Briere C."/>
            <person name="Owens G.L."/>
            <person name="Carrere S."/>
            <person name="Mayjonade B."/>
            <person name="Legrand L."/>
            <person name="Gill N."/>
            <person name="Kane N.C."/>
            <person name="Bowers J.E."/>
            <person name="Hubner S."/>
            <person name="Bellec A."/>
            <person name="Berard A."/>
            <person name="Berges H."/>
            <person name="Blanchet N."/>
            <person name="Boniface M.C."/>
            <person name="Brunel D."/>
            <person name="Catrice O."/>
            <person name="Chaidir N."/>
            <person name="Claudel C."/>
            <person name="Donnadieu C."/>
            <person name="Faraut T."/>
            <person name="Fievet G."/>
            <person name="Helmstetter N."/>
            <person name="King M."/>
            <person name="Knapp S.J."/>
            <person name="Lai Z."/>
            <person name="Le Paslier M.C."/>
            <person name="Lippi Y."/>
            <person name="Lorenzon L."/>
            <person name="Mandel J.R."/>
            <person name="Marage G."/>
            <person name="Marchand G."/>
            <person name="Marquand E."/>
            <person name="Bret-Mestries E."/>
            <person name="Morien E."/>
            <person name="Nambeesan S."/>
            <person name="Nguyen T."/>
            <person name="Pegot-Espagnet P."/>
            <person name="Pouilly N."/>
            <person name="Raftis F."/>
            <person name="Sallet E."/>
            <person name="Schiex T."/>
            <person name="Thomas J."/>
            <person name="Vandecasteele C."/>
            <person name="Vares D."/>
            <person name="Vear F."/>
            <person name="Vautrin S."/>
            <person name="Crespi M."/>
            <person name="Mangin B."/>
            <person name="Burke J.M."/>
            <person name="Salse J."/>
            <person name="Munos S."/>
            <person name="Vincourt P."/>
            <person name="Rieseberg L.H."/>
            <person name="Langlade N.B."/>
        </authorList>
    </citation>
    <scope>NUCLEOTIDE SEQUENCE [LARGE SCALE GENOMIC DNA]</scope>
    <source>
        <strain evidence="4">cv. SF193</strain>
        <tissue evidence="2">Leaves</tissue>
    </source>
</reference>
<sequence length="100" mass="11540">MLPFFINWKSKMYPRMQQEEIKMANKNLCLFILIATIVTQATWVRAVEYNAGDCKAWNEGVDLQAWADGKQFYKGDSIVFNYECGKHNVALLQDKASLDN</sequence>
<dbReference type="SUPFAM" id="SSF49503">
    <property type="entry name" value="Cupredoxins"/>
    <property type="match status" value="1"/>
</dbReference>
<dbReference type="InterPro" id="IPR008972">
    <property type="entry name" value="Cupredoxin"/>
</dbReference>
<dbReference type="Proteomes" id="UP000215914">
    <property type="component" value="Chromosome 17"/>
</dbReference>
<evidence type="ECO:0000259" key="1">
    <source>
        <dbReference type="PROSITE" id="PS51485"/>
    </source>
</evidence>
<dbReference type="Gene3D" id="2.60.40.420">
    <property type="entry name" value="Cupredoxins - blue copper proteins"/>
    <property type="match status" value="1"/>
</dbReference>
<feature type="domain" description="Phytocyanin" evidence="1">
    <location>
        <begin position="47"/>
        <end position="100"/>
    </location>
</feature>
<evidence type="ECO:0000313" key="3">
    <source>
        <dbReference type="EMBL" id="OTF86158.1"/>
    </source>
</evidence>
<gene>
    <name evidence="3" type="ORF">HannXRQ_Chr17g0547691</name>
    <name evidence="2" type="ORF">HanXRQr2_Chr05g0204461</name>
</gene>